<feature type="region of interest" description="Disordered" evidence="1">
    <location>
        <begin position="1"/>
        <end position="21"/>
    </location>
</feature>
<comment type="caution">
    <text evidence="2">The sequence shown here is derived from an EMBL/GenBank/DDBJ whole genome shotgun (WGS) entry which is preliminary data.</text>
</comment>
<proteinExistence type="predicted"/>
<feature type="compositionally biased region" description="Basic and acidic residues" evidence="1">
    <location>
        <begin position="1"/>
        <end position="10"/>
    </location>
</feature>
<dbReference type="InterPro" id="IPR011990">
    <property type="entry name" value="TPR-like_helical_dom_sf"/>
</dbReference>
<reference evidence="2" key="1">
    <citation type="submission" date="2022-10" db="EMBL/GenBank/DDBJ databases">
        <title>Determination and structural analysis of whole genome sequence of Sarocladium strictum F4-1.</title>
        <authorList>
            <person name="Hu L."/>
            <person name="Jiang Y."/>
        </authorList>
    </citation>
    <scope>NUCLEOTIDE SEQUENCE</scope>
    <source>
        <strain evidence="2">F4-1</strain>
    </source>
</reference>
<name>A0AA39GBN6_SARSR</name>
<gene>
    <name evidence="2" type="ORF">NLU13_8103</name>
</gene>
<evidence type="ECO:0000313" key="3">
    <source>
        <dbReference type="Proteomes" id="UP001175261"/>
    </source>
</evidence>
<dbReference type="Proteomes" id="UP001175261">
    <property type="component" value="Unassembled WGS sequence"/>
</dbReference>
<evidence type="ECO:0000313" key="2">
    <source>
        <dbReference type="EMBL" id="KAK0384014.1"/>
    </source>
</evidence>
<accession>A0AA39GBN6</accession>
<dbReference type="SUPFAM" id="SSF48452">
    <property type="entry name" value="TPR-like"/>
    <property type="match status" value="1"/>
</dbReference>
<keyword evidence="3" id="KW-1185">Reference proteome</keyword>
<sequence length="294" mass="34662">MSPESTKMDLHTACVDPDPMGGELQPRPISQEQMAHQVRTIYSGLVMVENKCIEVDNLQTPVSEKLRKLTQEEWQALLALHRTLLHEHHDFFLASQHPPASVALERLAAKYSMPARMWRHGIHSFLELLRYRLPESHEYMLTFIYLAYTMMALLQETVPAFEDTWIGYLSDFDGYRMTIEDEYVLNREIWTEASWSHYEEASQMSPTMDCECPHTHILTHQTRPRQDRNPDPELDSTAFDYSYLHSIAYSWPKSCRKVLMCSRDADVTSQERLLERRIDKPWEQYLNHLQHIHK</sequence>
<dbReference type="AlphaFoldDB" id="A0AA39GBN6"/>
<evidence type="ECO:0000256" key="1">
    <source>
        <dbReference type="SAM" id="MobiDB-lite"/>
    </source>
</evidence>
<protein>
    <recommendedName>
        <fullName evidence="4">DNA/RNA-binding domain-containing protein</fullName>
    </recommendedName>
</protein>
<evidence type="ECO:0008006" key="4">
    <source>
        <dbReference type="Google" id="ProtNLM"/>
    </source>
</evidence>
<dbReference type="EMBL" id="JAPDFR010000008">
    <property type="protein sequence ID" value="KAK0384014.1"/>
    <property type="molecule type" value="Genomic_DNA"/>
</dbReference>
<organism evidence="2 3">
    <name type="scientific">Sarocladium strictum</name>
    <name type="common">Black bundle disease fungus</name>
    <name type="synonym">Acremonium strictum</name>
    <dbReference type="NCBI Taxonomy" id="5046"/>
    <lineage>
        <taxon>Eukaryota</taxon>
        <taxon>Fungi</taxon>
        <taxon>Dikarya</taxon>
        <taxon>Ascomycota</taxon>
        <taxon>Pezizomycotina</taxon>
        <taxon>Sordariomycetes</taxon>
        <taxon>Hypocreomycetidae</taxon>
        <taxon>Hypocreales</taxon>
        <taxon>Sarocladiaceae</taxon>
        <taxon>Sarocladium</taxon>
    </lineage>
</organism>